<evidence type="ECO:0000256" key="4">
    <source>
        <dbReference type="ARBA" id="ARBA00022737"/>
    </source>
</evidence>
<evidence type="ECO:0000256" key="8">
    <source>
        <dbReference type="RuleBase" id="RU000477"/>
    </source>
</evidence>
<dbReference type="PROSITE" id="PS00221">
    <property type="entry name" value="MIP"/>
    <property type="match status" value="1"/>
</dbReference>
<dbReference type="GO" id="GO:0016020">
    <property type="term" value="C:membrane"/>
    <property type="evidence" value="ECO:0007669"/>
    <property type="project" value="UniProtKB-ARBA"/>
</dbReference>
<protein>
    <submittedName>
        <fullName evidence="10">Uncharacterized protein</fullName>
    </submittedName>
</protein>
<accession>A0ABD1XNC3</accession>
<evidence type="ECO:0000256" key="1">
    <source>
        <dbReference type="ARBA" id="ARBA00004127"/>
    </source>
</evidence>
<dbReference type="EMBL" id="JBHFFA010000008">
    <property type="protein sequence ID" value="KAL2610218.1"/>
    <property type="molecule type" value="Genomic_DNA"/>
</dbReference>
<organism evidence="10 11">
    <name type="scientific">Riccia fluitans</name>
    <dbReference type="NCBI Taxonomy" id="41844"/>
    <lineage>
        <taxon>Eukaryota</taxon>
        <taxon>Viridiplantae</taxon>
        <taxon>Streptophyta</taxon>
        <taxon>Embryophyta</taxon>
        <taxon>Marchantiophyta</taxon>
        <taxon>Marchantiopsida</taxon>
        <taxon>Marchantiidae</taxon>
        <taxon>Marchantiales</taxon>
        <taxon>Ricciaceae</taxon>
        <taxon>Riccia</taxon>
    </lineage>
</organism>
<evidence type="ECO:0000256" key="3">
    <source>
        <dbReference type="ARBA" id="ARBA00022692"/>
    </source>
</evidence>
<evidence type="ECO:0000256" key="5">
    <source>
        <dbReference type="ARBA" id="ARBA00022989"/>
    </source>
</evidence>
<dbReference type="InterPro" id="IPR034294">
    <property type="entry name" value="Aquaporin_transptr"/>
</dbReference>
<dbReference type="GO" id="GO:0015250">
    <property type="term" value="F:water channel activity"/>
    <property type="evidence" value="ECO:0007669"/>
    <property type="project" value="UniProtKB-ARBA"/>
</dbReference>
<evidence type="ECO:0000256" key="9">
    <source>
        <dbReference type="SAM" id="Phobius"/>
    </source>
</evidence>
<keyword evidence="3 8" id="KW-0812">Transmembrane</keyword>
<evidence type="ECO:0000256" key="6">
    <source>
        <dbReference type="ARBA" id="ARBA00023136"/>
    </source>
</evidence>
<reference evidence="10 11" key="1">
    <citation type="submission" date="2024-09" db="EMBL/GenBank/DDBJ databases">
        <title>Chromosome-scale assembly of Riccia fluitans.</title>
        <authorList>
            <person name="Paukszto L."/>
            <person name="Sawicki J."/>
            <person name="Karawczyk K."/>
            <person name="Piernik-Szablinska J."/>
            <person name="Szczecinska M."/>
            <person name="Mazdziarz M."/>
        </authorList>
    </citation>
    <scope>NUCLEOTIDE SEQUENCE [LARGE SCALE GENOMIC DNA]</scope>
    <source>
        <strain evidence="10">Rf_01</strain>
        <tissue evidence="10">Aerial parts of the thallus</tissue>
    </source>
</reference>
<feature type="transmembrane region" description="Helical" evidence="9">
    <location>
        <begin position="173"/>
        <end position="199"/>
    </location>
</feature>
<dbReference type="InterPro" id="IPR023271">
    <property type="entry name" value="Aquaporin-like"/>
</dbReference>
<dbReference type="NCBIfam" id="TIGR00861">
    <property type="entry name" value="MIP"/>
    <property type="match status" value="1"/>
</dbReference>
<dbReference type="PRINTS" id="PR00783">
    <property type="entry name" value="MINTRINSICP"/>
</dbReference>
<feature type="transmembrane region" description="Helical" evidence="9">
    <location>
        <begin position="219"/>
        <end position="241"/>
    </location>
</feature>
<dbReference type="CDD" id="cd00333">
    <property type="entry name" value="MIP"/>
    <property type="match status" value="1"/>
</dbReference>
<evidence type="ECO:0000313" key="11">
    <source>
        <dbReference type="Proteomes" id="UP001605036"/>
    </source>
</evidence>
<keyword evidence="4" id="KW-0677">Repeat</keyword>
<evidence type="ECO:0000313" key="10">
    <source>
        <dbReference type="EMBL" id="KAL2610218.1"/>
    </source>
</evidence>
<keyword evidence="2 8" id="KW-0813">Transport</keyword>
<dbReference type="AlphaFoldDB" id="A0ABD1XNC3"/>
<dbReference type="FunFam" id="1.20.1080.10:FF:000002">
    <property type="entry name" value="Probable aquaporin TIP1-1"/>
    <property type="match status" value="1"/>
</dbReference>
<dbReference type="PANTHER" id="PTHR45665">
    <property type="entry name" value="AQUAPORIN-8"/>
    <property type="match status" value="1"/>
</dbReference>
<feature type="transmembrane region" description="Helical" evidence="9">
    <location>
        <begin position="147"/>
        <end position="166"/>
    </location>
</feature>
<feature type="transmembrane region" description="Helical" evidence="9">
    <location>
        <begin position="55"/>
        <end position="74"/>
    </location>
</feature>
<proteinExistence type="inferred from homology"/>
<dbReference type="SUPFAM" id="SSF81338">
    <property type="entry name" value="Aquaporin-like"/>
    <property type="match status" value="1"/>
</dbReference>
<dbReference type="PANTHER" id="PTHR45665:SF9">
    <property type="entry name" value="AQUAPORIN-8"/>
    <property type="match status" value="1"/>
</dbReference>
<evidence type="ECO:0000256" key="2">
    <source>
        <dbReference type="ARBA" id="ARBA00022448"/>
    </source>
</evidence>
<dbReference type="GO" id="GO:0019755">
    <property type="term" value="P:one-carbon compound transport"/>
    <property type="evidence" value="ECO:0007669"/>
    <property type="project" value="UniProtKB-ARBA"/>
</dbReference>
<dbReference type="Proteomes" id="UP001605036">
    <property type="component" value="Unassembled WGS sequence"/>
</dbReference>
<gene>
    <name evidence="10" type="ORF">R1flu_028791</name>
</gene>
<comment type="similarity">
    <text evidence="7">Belongs to the MIP/aquaporin (TC 1.A.8) family. TIP (TC 1.A.8.10) subfamily.</text>
</comment>
<feature type="transmembrane region" description="Helical" evidence="9">
    <location>
        <begin position="20"/>
        <end position="43"/>
    </location>
</feature>
<dbReference type="Gene3D" id="1.20.1080.10">
    <property type="entry name" value="Glycerol uptake facilitator protein"/>
    <property type="match status" value="1"/>
</dbReference>
<keyword evidence="5 9" id="KW-1133">Transmembrane helix</keyword>
<dbReference type="Pfam" id="PF00230">
    <property type="entry name" value="MIP"/>
    <property type="match status" value="1"/>
</dbReference>
<dbReference type="InterPro" id="IPR000425">
    <property type="entry name" value="MIP"/>
</dbReference>
<sequence>MALNKIALGSTAEATTTEAWKAAFAEFIATFLFVFIGVGSCIANSKINAGDLTPAGLVAIALAHGLAIVITVAATANISGGHVNPAVTFGLAVGGHITILRLALYWIAQLLGASLASFLLKWTIAAASPGGVPIHALGAGVSHTGGVVLEIILTFSLVFVVYATAVDPQKGSIGIIAPLAIGFTVLANHFIGVPFTGASMNPARSFGPAFATFNFHNQWVYWVGPLFGGGIAGLLYDLVFLGPETQTRGEYSSI</sequence>
<feature type="transmembrane region" description="Helical" evidence="9">
    <location>
        <begin position="86"/>
        <end position="107"/>
    </location>
</feature>
<evidence type="ECO:0000256" key="7">
    <source>
        <dbReference type="ARBA" id="ARBA00038477"/>
    </source>
</evidence>
<comment type="subcellular location">
    <subcellularLocation>
        <location evidence="1">Endomembrane system</location>
        <topology evidence="1">Multi-pass membrane protein</topology>
    </subcellularLocation>
</comment>
<dbReference type="InterPro" id="IPR022357">
    <property type="entry name" value="MIP_CS"/>
</dbReference>
<comment type="caution">
    <text evidence="10">The sequence shown here is derived from an EMBL/GenBank/DDBJ whole genome shotgun (WGS) entry which is preliminary data.</text>
</comment>
<name>A0ABD1XNC3_9MARC</name>
<dbReference type="GO" id="GO:0012505">
    <property type="term" value="C:endomembrane system"/>
    <property type="evidence" value="ECO:0007669"/>
    <property type="project" value="UniProtKB-SubCell"/>
</dbReference>
<keyword evidence="11" id="KW-1185">Reference proteome</keyword>
<keyword evidence="6 9" id="KW-0472">Membrane</keyword>
<dbReference type="GO" id="GO:0005737">
    <property type="term" value="C:cytoplasm"/>
    <property type="evidence" value="ECO:0007669"/>
    <property type="project" value="UniProtKB-ARBA"/>
</dbReference>
<feature type="transmembrane region" description="Helical" evidence="9">
    <location>
        <begin position="119"/>
        <end position="141"/>
    </location>
</feature>